<feature type="transmembrane region" description="Helical" evidence="7">
    <location>
        <begin position="39"/>
        <end position="66"/>
    </location>
</feature>
<evidence type="ECO:0000256" key="5">
    <source>
        <dbReference type="ARBA" id="ARBA00022989"/>
    </source>
</evidence>
<feature type="transmembrane region" description="Helical" evidence="7">
    <location>
        <begin position="104"/>
        <end position="125"/>
    </location>
</feature>
<organism evidence="9 10">
    <name type="scientific">Dolichospermum compactum NIES-806</name>
    <dbReference type="NCBI Taxonomy" id="1973481"/>
    <lineage>
        <taxon>Bacteria</taxon>
        <taxon>Bacillati</taxon>
        <taxon>Cyanobacteriota</taxon>
        <taxon>Cyanophyceae</taxon>
        <taxon>Nostocales</taxon>
        <taxon>Aphanizomenonaceae</taxon>
        <taxon>Dolichospermum</taxon>
        <taxon>Dolichospermum compactum</taxon>
    </lineage>
</organism>
<feature type="transmembrane region" description="Helical" evidence="7">
    <location>
        <begin position="314"/>
        <end position="333"/>
    </location>
</feature>
<keyword evidence="4 7" id="KW-0812">Transmembrane</keyword>
<feature type="transmembrane region" description="Helical" evidence="7">
    <location>
        <begin position="174"/>
        <end position="192"/>
    </location>
</feature>
<name>A0A1Z4V675_9CYAN</name>
<evidence type="ECO:0000256" key="4">
    <source>
        <dbReference type="ARBA" id="ARBA00022692"/>
    </source>
</evidence>
<dbReference type="EMBL" id="AP018316">
    <property type="protein sequence ID" value="BAZ87007.1"/>
    <property type="molecule type" value="Genomic_DNA"/>
</dbReference>
<feature type="domain" description="Major facilitator superfamily (MFS) profile" evidence="8">
    <location>
        <begin position="39"/>
        <end position="453"/>
    </location>
</feature>
<feature type="transmembrane region" description="Helical" evidence="7">
    <location>
        <begin position="429"/>
        <end position="448"/>
    </location>
</feature>
<protein>
    <submittedName>
        <fullName evidence="9">Major facilitator superfamily MFS_1</fullName>
    </submittedName>
</protein>
<evidence type="ECO:0000313" key="9">
    <source>
        <dbReference type="EMBL" id="BAZ87007.1"/>
    </source>
</evidence>
<keyword evidence="10" id="KW-1185">Reference proteome</keyword>
<evidence type="ECO:0000256" key="1">
    <source>
        <dbReference type="ARBA" id="ARBA00004651"/>
    </source>
</evidence>
<dbReference type="InterPro" id="IPR020846">
    <property type="entry name" value="MFS_dom"/>
</dbReference>
<evidence type="ECO:0000256" key="2">
    <source>
        <dbReference type="ARBA" id="ARBA00022448"/>
    </source>
</evidence>
<comment type="subcellular location">
    <subcellularLocation>
        <location evidence="1">Cell membrane</location>
        <topology evidence="1">Multi-pass membrane protein</topology>
    </subcellularLocation>
</comment>
<reference evidence="9 10" key="1">
    <citation type="submission" date="2017-06" db="EMBL/GenBank/DDBJ databases">
        <title>Genome sequencing of cyanobaciteial culture collection at National Institute for Environmental Studies (NIES).</title>
        <authorList>
            <person name="Hirose Y."/>
            <person name="Shimura Y."/>
            <person name="Fujisawa T."/>
            <person name="Nakamura Y."/>
            <person name="Kawachi M."/>
        </authorList>
    </citation>
    <scope>NUCLEOTIDE SEQUENCE [LARGE SCALE GENOMIC DNA]</scope>
    <source>
        <strain evidence="9 10">NIES-806</strain>
    </source>
</reference>
<dbReference type="InterPro" id="IPR011701">
    <property type="entry name" value="MFS"/>
</dbReference>
<feature type="transmembrane region" description="Helical" evidence="7">
    <location>
        <begin position="246"/>
        <end position="266"/>
    </location>
</feature>
<feature type="transmembrane region" description="Helical" evidence="7">
    <location>
        <begin position="286"/>
        <end position="307"/>
    </location>
</feature>
<feature type="transmembrane region" description="Helical" evidence="7">
    <location>
        <begin position="72"/>
        <end position="97"/>
    </location>
</feature>
<dbReference type="Gene3D" id="1.20.1250.20">
    <property type="entry name" value="MFS general substrate transporter like domains"/>
    <property type="match status" value="1"/>
</dbReference>
<proteinExistence type="predicted"/>
<dbReference type="PANTHER" id="PTHR43266">
    <property type="entry name" value="MACROLIDE-EFFLUX PROTEIN"/>
    <property type="match status" value="1"/>
</dbReference>
<keyword evidence="5 7" id="KW-1133">Transmembrane helix</keyword>
<dbReference type="KEGG" id="dcm:NIES806_32250"/>
<dbReference type="PANTHER" id="PTHR43266:SF2">
    <property type="entry name" value="MAJOR FACILITATOR SUPERFAMILY (MFS) PROFILE DOMAIN-CONTAINING PROTEIN"/>
    <property type="match status" value="1"/>
</dbReference>
<feature type="transmembrane region" description="Helical" evidence="7">
    <location>
        <begin position="339"/>
        <end position="362"/>
    </location>
</feature>
<sequence length="469" mass="51111">MLENSPPELKQQPRFGSSLLRWTEYFSSQEGEITQSMSVFILIWFGQVLSLVGSRTTSFALSIWIYQHTNSTIQFTLLILSTTLPTILISPIAGVIVDRFSRRWIMIISDFCAGLCTLLIAWLFISNHLEVWSLCLVSGISSSFSAFQGLAYSSATTLLVPKEQLARASSMTQIRLAIAEILSPVLAAALLATVEFSGIVIIDLSTLVLALICLLVVKFPEISSTENLDAETDSFWQEITFGWKYLVVRPGLLGLVMFIAVINFLVGSAEALTTPLVLSFASAQSLGAIYSISSFGLLLGSAVISIWGGLERQINTIFVSMAFLGISYVLAGLTASTVIFTIANFLIFLMFPIINGSIQVIYQKKVAPEVQGRVFAFRAAAVQGFLPLAYLTCGALADQFFEPIMDKEGALANSVGQIIGVGHGRGMGLMFIILGLFSLVVTLMAYLYPRLRCVENELPDAIPDEPEIS</sequence>
<accession>A0A1Z4V675</accession>
<evidence type="ECO:0000313" key="10">
    <source>
        <dbReference type="Proteomes" id="UP000218702"/>
    </source>
</evidence>
<dbReference type="Proteomes" id="UP000218702">
    <property type="component" value="Chromosome"/>
</dbReference>
<evidence type="ECO:0000256" key="3">
    <source>
        <dbReference type="ARBA" id="ARBA00022475"/>
    </source>
</evidence>
<evidence type="ECO:0000259" key="8">
    <source>
        <dbReference type="PROSITE" id="PS50850"/>
    </source>
</evidence>
<dbReference type="RefSeq" id="WP_231939862.1">
    <property type="nucleotide sequence ID" value="NZ_AP018316.1"/>
</dbReference>
<feature type="transmembrane region" description="Helical" evidence="7">
    <location>
        <begin position="374"/>
        <end position="397"/>
    </location>
</feature>
<dbReference type="GO" id="GO:0022857">
    <property type="term" value="F:transmembrane transporter activity"/>
    <property type="evidence" value="ECO:0007669"/>
    <property type="project" value="InterPro"/>
</dbReference>
<gene>
    <name evidence="9" type="ORF">NIES806_32250</name>
</gene>
<dbReference type="Pfam" id="PF07690">
    <property type="entry name" value="MFS_1"/>
    <property type="match status" value="1"/>
</dbReference>
<dbReference type="CDD" id="cd06173">
    <property type="entry name" value="MFS_MefA_like"/>
    <property type="match status" value="1"/>
</dbReference>
<keyword evidence="6 7" id="KW-0472">Membrane</keyword>
<feature type="transmembrane region" description="Helical" evidence="7">
    <location>
        <begin position="198"/>
        <end position="217"/>
    </location>
</feature>
<dbReference type="SUPFAM" id="SSF103473">
    <property type="entry name" value="MFS general substrate transporter"/>
    <property type="match status" value="1"/>
</dbReference>
<feature type="transmembrane region" description="Helical" evidence="7">
    <location>
        <begin position="131"/>
        <end position="153"/>
    </location>
</feature>
<dbReference type="GO" id="GO:0005886">
    <property type="term" value="C:plasma membrane"/>
    <property type="evidence" value="ECO:0007669"/>
    <property type="project" value="UniProtKB-SubCell"/>
</dbReference>
<evidence type="ECO:0000256" key="7">
    <source>
        <dbReference type="SAM" id="Phobius"/>
    </source>
</evidence>
<dbReference type="InterPro" id="IPR036259">
    <property type="entry name" value="MFS_trans_sf"/>
</dbReference>
<keyword evidence="3" id="KW-1003">Cell membrane</keyword>
<keyword evidence="2" id="KW-0813">Transport</keyword>
<dbReference type="AlphaFoldDB" id="A0A1Z4V675"/>
<dbReference type="PROSITE" id="PS50850">
    <property type="entry name" value="MFS"/>
    <property type="match status" value="1"/>
</dbReference>
<evidence type="ECO:0000256" key="6">
    <source>
        <dbReference type="ARBA" id="ARBA00023136"/>
    </source>
</evidence>